<name>A0AAV4CJV4_9GAST</name>
<accession>A0AAV4CJV4</accession>
<feature type="region of interest" description="Disordered" evidence="2">
    <location>
        <begin position="707"/>
        <end position="739"/>
    </location>
</feature>
<feature type="compositionally biased region" description="Low complexity" evidence="2">
    <location>
        <begin position="633"/>
        <end position="649"/>
    </location>
</feature>
<feature type="compositionally biased region" description="Polar residues" evidence="2">
    <location>
        <begin position="39"/>
        <end position="50"/>
    </location>
</feature>
<feature type="region of interest" description="Disordered" evidence="2">
    <location>
        <begin position="908"/>
        <end position="936"/>
    </location>
</feature>
<feature type="compositionally biased region" description="Polar residues" evidence="2">
    <location>
        <begin position="1263"/>
        <end position="1278"/>
    </location>
</feature>
<proteinExistence type="predicted"/>
<feature type="region of interest" description="Disordered" evidence="2">
    <location>
        <begin position="465"/>
        <end position="498"/>
    </location>
</feature>
<dbReference type="Proteomes" id="UP000735302">
    <property type="component" value="Unassembled WGS sequence"/>
</dbReference>
<evidence type="ECO:0000256" key="2">
    <source>
        <dbReference type="SAM" id="MobiDB-lite"/>
    </source>
</evidence>
<feature type="region of interest" description="Disordered" evidence="2">
    <location>
        <begin position="1124"/>
        <end position="1148"/>
    </location>
</feature>
<comment type="caution">
    <text evidence="4">The sequence shown here is derived from an EMBL/GenBank/DDBJ whole genome shotgun (WGS) entry which is preliminary data.</text>
</comment>
<feature type="region of interest" description="Disordered" evidence="2">
    <location>
        <begin position="1364"/>
        <end position="1437"/>
    </location>
</feature>
<protein>
    <submittedName>
        <fullName evidence="4">Kat8 regulatory nsl complex subunit 1-like protein</fullName>
    </submittedName>
</protein>
<feature type="compositionally biased region" description="Low complexity" evidence="2">
    <location>
        <begin position="879"/>
        <end position="889"/>
    </location>
</feature>
<feature type="compositionally biased region" description="Basic and acidic residues" evidence="2">
    <location>
        <begin position="216"/>
        <end position="236"/>
    </location>
</feature>
<feature type="region of interest" description="Disordered" evidence="2">
    <location>
        <begin position="203"/>
        <end position="240"/>
    </location>
</feature>
<feature type="region of interest" description="Disordered" evidence="2">
    <location>
        <begin position="574"/>
        <end position="600"/>
    </location>
</feature>
<dbReference type="PANTHER" id="PTHR22443:SF18">
    <property type="entry name" value="NON-SPECIFIC LETHAL 1, ISOFORM M"/>
    <property type="match status" value="1"/>
</dbReference>
<dbReference type="GO" id="GO:0044545">
    <property type="term" value="C:NSL complex"/>
    <property type="evidence" value="ECO:0007669"/>
    <property type="project" value="TreeGrafter"/>
</dbReference>
<feature type="region of interest" description="Disordered" evidence="2">
    <location>
        <begin position="1195"/>
        <end position="1215"/>
    </location>
</feature>
<evidence type="ECO:0000259" key="3">
    <source>
        <dbReference type="PROSITE" id="PS52052"/>
    </source>
</evidence>
<dbReference type="SMART" id="SM01300">
    <property type="entry name" value="PEHE"/>
    <property type="match status" value="1"/>
</dbReference>
<dbReference type="PROSITE" id="PS52052">
    <property type="entry name" value="PEHE"/>
    <property type="match status" value="1"/>
</dbReference>
<gene>
    <name evidence="4" type="ORF">PoB_005831200</name>
</gene>
<feature type="domain" description="PEHE" evidence="3">
    <location>
        <begin position="1117"/>
        <end position="1249"/>
    </location>
</feature>
<dbReference type="InterPro" id="IPR029332">
    <property type="entry name" value="PEHE_dom"/>
</dbReference>
<keyword evidence="1" id="KW-0175">Coiled coil</keyword>
<feature type="compositionally biased region" description="Low complexity" evidence="2">
    <location>
        <begin position="1364"/>
        <end position="1377"/>
    </location>
</feature>
<dbReference type="GO" id="GO:0035035">
    <property type="term" value="F:histone acetyltransferase binding"/>
    <property type="evidence" value="ECO:0007669"/>
    <property type="project" value="TreeGrafter"/>
</dbReference>
<keyword evidence="5" id="KW-1185">Reference proteome</keyword>
<feature type="compositionally biased region" description="Basic and acidic residues" evidence="2">
    <location>
        <begin position="14"/>
        <end position="32"/>
    </location>
</feature>
<organism evidence="4 5">
    <name type="scientific">Plakobranchus ocellatus</name>
    <dbReference type="NCBI Taxonomy" id="259542"/>
    <lineage>
        <taxon>Eukaryota</taxon>
        <taxon>Metazoa</taxon>
        <taxon>Spiralia</taxon>
        <taxon>Lophotrochozoa</taxon>
        <taxon>Mollusca</taxon>
        <taxon>Gastropoda</taxon>
        <taxon>Heterobranchia</taxon>
        <taxon>Euthyneura</taxon>
        <taxon>Panpulmonata</taxon>
        <taxon>Sacoglossa</taxon>
        <taxon>Placobranchoidea</taxon>
        <taxon>Plakobranchidae</taxon>
        <taxon>Plakobranchus</taxon>
    </lineage>
</organism>
<evidence type="ECO:0000256" key="1">
    <source>
        <dbReference type="SAM" id="Coils"/>
    </source>
</evidence>
<feature type="region of interest" description="Disordered" evidence="2">
    <location>
        <begin position="629"/>
        <end position="693"/>
    </location>
</feature>
<dbReference type="PANTHER" id="PTHR22443">
    <property type="entry name" value="NON-SPECIFIC LETHAL 1, ISOFORM M"/>
    <property type="match status" value="1"/>
</dbReference>
<sequence length="1437" mass="158251">MAPALTEAASARMRLQDTPDSERTITKSDFKPFHGKRTFNISRTLPSPNNDLKALGGRKRSKGEGRVTHLSLADSERDILQLNHPKVSTITCKVGNLQSFTARVCSNADKPSLSPPNSKISHLDTSLINIESKNIKSTESTFHVSEDFQESSAVLEINNSFLKDFKIMNQPDLGINKESNNSAAREYTKFEDLPLVQNFNHVRGDSEPRMVNGNGDIDKKGSGSRKDCDERGDAQPRKTPNLVNKRSVHFTEVEKPQAEPKDILDKMGVLCTGKEALSRTSNQILSLASSSEFQSLEELDSKSRDETRKECARKQAYLERKVETLLRRLKRMRGKVVETHAREQLRQFVNFQHRSLQQVAKVIRSEAPGPAELKEHFLSNEEVKSMSTTELVKLVKTYQPLASAQHRSLQSHMSDHRGSSGLPKLGGPCKNAHPVLVMDSGLRAQCSEVSERLCQRVLTVSGELDSDATASSSGGESGDEETASAITDASAPKPKLVSDLPPLLKRAEWRWASDRAGIVSRWTWLQAQVSDLEYRIRQQSQVHRQLRASKGGVVLGDPPSTSDILRHVHGMIPPTAQGKAINSDSQAKGEGGKLSLEDDRESFEVSPCNIQAVMSNIDKQASRLTQSLGNCLSPASSTTSASASVVGSPRLASSTSSPGRSPAQASIRDSSPTGHSEYFNHGNTSSCSPSVPTELSLASRTSDLLHTPPELQRQQKGSLSSLSSSSLLPSSSSHLDTTCQSARCRPLRSYRKRRILRTIGLHRQSHKAARLSDVRCRCSPPANACPMCGGRQNNTLPMDPETMALRERIALIDASFHPILSFPEDVALPIHCEGLLKSGLWQDKPLAKRSRGSHRHHQYRGSLILPGDYNLNNHKRHQNNNISNSSNNNNHHHQGKVLGLVSADTGLRQVSKKKTKKSVITTNGGHQNKRNTSTSVSTAASVIKNFSEKIKNKYESKVKSKSAAKKGKTVLPRANKMNRKSSKVAKATLKKKKQIEDEEEDLEALYLEQELEDIDEDCGGGSGGLSASASQSSLKDMGHQHHRSHRRRFDNSYDINNIVIPLSMATSVPVEQPQYKEIVTPKWREVPVSELPFVLAEARESLTSKLEKTNGVAKPVDQLQPVELATVPEDKPVENENEDEEEEDLSDDKFALRHLKLELEEKKRFRNFVQYPPLRRSRARSDVSLSSLDTKYIDRGESFPSEENSLSSRPTTPVLMKSLPPISQMTGRGPSLEESLAALQQQVQVQRPRTLSVSTPARRETRTSSQTGQDGSELQQDSRAGAVESWPRRIFPLPKEEYEAMLEASDPGCRPAHQHETRFARANASKPVVKIIDLTEREIAVNTGRPPETALDSVHSVVDSVALSPQSVSASASVSSAADDDMADPEWAGGTDVGGLSSNSTTSGSSCKRGRSRPILDDPNDPEWLGSDTPRKNKNKR</sequence>
<feature type="region of interest" description="Disordered" evidence="2">
    <location>
        <begin position="864"/>
        <end position="894"/>
    </location>
</feature>
<reference evidence="4 5" key="1">
    <citation type="journal article" date="2021" name="Elife">
        <title>Chloroplast acquisition without the gene transfer in kleptoplastic sea slugs, Plakobranchus ocellatus.</title>
        <authorList>
            <person name="Maeda T."/>
            <person name="Takahashi S."/>
            <person name="Yoshida T."/>
            <person name="Shimamura S."/>
            <person name="Takaki Y."/>
            <person name="Nagai Y."/>
            <person name="Toyoda A."/>
            <person name="Suzuki Y."/>
            <person name="Arimoto A."/>
            <person name="Ishii H."/>
            <person name="Satoh N."/>
            <person name="Nishiyama T."/>
            <person name="Hasebe M."/>
            <person name="Maruyama T."/>
            <person name="Minagawa J."/>
            <person name="Obokata J."/>
            <person name="Shigenobu S."/>
        </authorList>
    </citation>
    <scope>NUCLEOTIDE SEQUENCE [LARGE SCALE GENOMIC DNA]</scope>
</reference>
<feature type="compositionally biased region" description="Acidic residues" evidence="2">
    <location>
        <begin position="1135"/>
        <end position="1146"/>
    </location>
</feature>
<feature type="compositionally biased region" description="Polar residues" evidence="2">
    <location>
        <begin position="651"/>
        <end position="674"/>
    </location>
</feature>
<feature type="compositionally biased region" description="Polar residues" evidence="2">
    <location>
        <begin position="1201"/>
        <end position="1211"/>
    </location>
</feature>
<dbReference type="EMBL" id="BLXT01006428">
    <property type="protein sequence ID" value="GFO31807.1"/>
    <property type="molecule type" value="Genomic_DNA"/>
</dbReference>
<dbReference type="Gene3D" id="6.10.250.3170">
    <property type="match status" value="1"/>
</dbReference>
<dbReference type="InterPro" id="IPR026180">
    <property type="entry name" value="NSL1"/>
</dbReference>
<feature type="compositionally biased region" description="Polar residues" evidence="2">
    <location>
        <begin position="681"/>
        <end position="693"/>
    </location>
</feature>
<evidence type="ECO:0000313" key="4">
    <source>
        <dbReference type="EMBL" id="GFO31807.1"/>
    </source>
</evidence>
<feature type="coiled-coil region" evidence="1">
    <location>
        <begin position="985"/>
        <end position="1012"/>
    </location>
</feature>
<evidence type="ECO:0000313" key="5">
    <source>
        <dbReference type="Proteomes" id="UP000735302"/>
    </source>
</evidence>
<feature type="region of interest" description="Disordered" evidence="2">
    <location>
        <begin position="1239"/>
        <end position="1287"/>
    </location>
</feature>
<feature type="compositionally biased region" description="Low complexity" evidence="2">
    <location>
        <begin position="1394"/>
        <end position="1406"/>
    </location>
</feature>
<feature type="region of interest" description="Disordered" evidence="2">
    <location>
        <begin position="1"/>
        <end position="66"/>
    </location>
</feature>
<feature type="compositionally biased region" description="Low complexity" evidence="2">
    <location>
        <begin position="718"/>
        <end position="733"/>
    </location>
</feature>